<dbReference type="CDD" id="cd00844">
    <property type="entry name" value="MPP_Dbr1_N"/>
    <property type="match status" value="1"/>
</dbReference>
<dbReference type="PANTHER" id="PTHR12849:SF0">
    <property type="entry name" value="LARIAT DEBRANCHING ENZYME"/>
    <property type="match status" value="1"/>
</dbReference>
<dbReference type="OrthoDB" id="407609at2759"/>
<evidence type="ECO:0000256" key="5">
    <source>
        <dbReference type="ARBA" id="ARBA00006045"/>
    </source>
</evidence>
<dbReference type="GO" id="GO:0008419">
    <property type="term" value="F:RNA lariat debranching enzyme activity"/>
    <property type="evidence" value="ECO:0007669"/>
    <property type="project" value="TreeGrafter"/>
</dbReference>
<reference evidence="15" key="1">
    <citation type="submission" date="2021-03" db="EMBL/GenBank/DDBJ databases">
        <authorList>
            <person name="Tagirdzhanova G."/>
        </authorList>
    </citation>
    <scope>NUCLEOTIDE SEQUENCE</scope>
</reference>
<comment type="cofactor">
    <cofactor evidence="1">
        <name>Mn(2+)</name>
        <dbReference type="ChEBI" id="CHEBI:29035"/>
    </cofactor>
</comment>
<evidence type="ECO:0000256" key="10">
    <source>
        <dbReference type="ARBA" id="ARBA00023004"/>
    </source>
</evidence>
<keyword evidence="8" id="KW-0378">Hydrolase</keyword>
<comment type="cofactor">
    <cofactor evidence="2">
        <name>Zn(2+)</name>
        <dbReference type="ChEBI" id="CHEBI:29105"/>
    </cofactor>
</comment>
<comment type="subcellular location">
    <subcellularLocation>
        <location evidence="4">Nucleus</location>
    </subcellularLocation>
</comment>
<evidence type="ECO:0000256" key="7">
    <source>
        <dbReference type="ARBA" id="ARBA00022723"/>
    </source>
</evidence>
<dbReference type="Pfam" id="PF00149">
    <property type="entry name" value="Metallophos"/>
    <property type="match status" value="1"/>
</dbReference>
<dbReference type="EMBL" id="CAJPDR010000044">
    <property type="protein sequence ID" value="CAF9910660.1"/>
    <property type="molecule type" value="Genomic_DNA"/>
</dbReference>
<evidence type="ECO:0000313" key="15">
    <source>
        <dbReference type="EMBL" id="CAF9910660.1"/>
    </source>
</evidence>
<evidence type="ECO:0000256" key="8">
    <source>
        <dbReference type="ARBA" id="ARBA00022801"/>
    </source>
</evidence>
<sequence>MRIAVEGCGHGTLHAIYASIKTSCEVNNWEGVDLLIIGGDFQAVRNSYDLNCMSVPQKFRAIGDFHEYYSGARLAPYLTLFVGGNHEASSHLQELYYGGWVAPSIYYLGAANVVRFGGLRIAALSGIWKGYNYNNPHFERLPYSADEVKSLYHVREIDVRKLLLLRTQVDVGVSHDWPRGVEWQGDWKALFRKKDLFEADARAGTLGSSAARYVMDRLRPPYWFAAHLHCKFAAAVDYGREAGVSETPLNGENKAGNGTKNAEEIDLDLEDEGPAAELRAPFKNIDEINLDIDSDGAGNQTPVPAVTQAYPDPSSILSDLRSQLPASFARPKTPPPLEKAPPPPPPPAITNLTTNFLALDKCLPNRKFLQILTLDPLVPSTSIAPPVLTYDKEWLAILRAFGFQDPHLPSSRDLGEAVYAPLIAKEEVWVEEHLVKQEKMTVPENFEITAPVYDGKAIGSVGREQSKEYTNPQTKAFCEMLGIANHFDASEEEREGTRINKGLQIQNESASGGSRGRGRGGGGSRGGHRGRGRGGRGGGRGHGRGGGFR</sequence>
<dbReference type="InterPro" id="IPR041816">
    <property type="entry name" value="Dbr1_N"/>
</dbReference>
<dbReference type="PANTHER" id="PTHR12849">
    <property type="entry name" value="RNA LARIAT DEBRANCHING ENZYME"/>
    <property type="match status" value="1"/>
</dbReference>
<evidence type="ECO:0000256" key="9">
    <source>
        <dbReference type="ARBA" id="ARBA00022833"/>
    </source>
</evidence>
<feature type="compositionally biased region" description="Basic residues" evidence="13">
    <location>
        <begin position="526"/>
        <end position="543"/>
    </location>
</feature>
<dbReference type="GO" id="GO:0005634">
    <property type="term" value="C:nucleus"/>
    <property type="evidence" value="ECO:0007669"/>
    <property type="project" value="UniProtKB-SubCell"/>
</dbReference>
<comment type="similarity">
    <text evidence="5">Belongs to the lariat debranching enzyme family.</text>
</comment>
<keyword evidence="9" id="KW-0862">Zinc</keyword>
<evidence type="ECO:0000256" key="3">
    <source>
        <dbReference type="ARBA" id="ARBA00001954"/>
    </source>
</evidence>
<evidence type="ECO:0000256" key="2">
    <source>
        <dbReference type="ARBA" id="ARBA00001947"/>
    </source>
</evidence>
<evidence type="ECO:0000313" key="16">
    <source>
        <dbReference type="Proteomes" id="UP000664203"/>
    </source>
</evidence>
<dbReference type="Proteomes" id="UP000664203">
    <property type="component" value="Unassembled WGS sequence"/>
</dbReference>
<feature type="region of interest" description="Disordered" evidence="13">
    <location>
        <begin position="327"/>
        <end position="347"/>
    </location>
</feature>
<evidence type="ECO:0000256" key="1">
    <source>
        <dbReference type="ARBA" id="ARBA00001936"/>
    </source>
</evidence>
<dbReference type="InterPro" id="IPR029052">
    <property type="entry name" value="Metallo-depent_PP-like"/>
</dbReference>
<feature type="compositionally biased region" description="Gly residues" evidence="13">
    <location>
        <begin position="513"/>
        <end position="525"/>
    </location>
</feature>
<evidence type="ECO:0000256" key="12">
    <source>
        <dbReference type="ARBA" id="ARBA00023242"/>
    </source>
</evidence>
<proteinExistence type="inferred from homology"/>
<evidence type="ECO:0000256" key="11">
    <source>
        <dbReference type="ARBA" id="ARBA00023211"/>
    </source>
</evidence>
<evidence type="ECO:0000259" key="14">
    <source>
        <dbReference type="SMART" id="SM01124"/>
    </source>
</evidence>
<dbReference type="GO" id="GO:0000398">
    <property type="term" value="P:mRNA splicing, via spliceosome"/>
    <property type="evidence" value="ECO:0007669"/>
    <property type="project" value="TreeGrafter"/>
</dbReference>
<dbReference type="InterPro" id="IPR007708">
    <property type="entry name" value="DBR1_C"/>
</dbReference>
<keyword evidence="10" id="KW-0408">Iron</keyword>
<dbReference type="AlphaFoldDB" id="A0A8H3I7V5"/>
<dbReference type="SUPFAM" id="SSF56300">
    <property type="entry name" value="Metallo-dependent phosphatases"/>
    <property type="match status" value="1"/>
</dbReference>
<feature type="region of interest" description="Disordered" evidence="13">
    <location>
        <begin position="489"/>
        <end position="549"/>
    </location>
</feature>
<keyword evidence="11" id="KW-0464">Manganese</keyword>
<organism evidence="15 16">
    <name type="scientific">Alectoria fallacina</name>
    <dbReference type="NCBI Taxonomy" id="1903189"/>
    <lineage>
        <taxon>Eukaryota</taxon>
        <taxon>Fungi</taxon>
        <taxon>Dikarya</taxon>
        <taxon>Ascomycota</taxon>
        <taxon>Pezizomycotina</taxon>
        <taxon>Lecanoromycetes</taxon>
        <taxon>OSLEUM clade</taxon>
        <taxon>Lecanoromycetidae</taxon>
        <taxon>Lecanorales</taxon>
        <taxon>Lecanorineae</taxon>
        <taxon>Parmeliaceae</taxon>
        <taxon>Alectoria</taxon>
    </lineage>
</organism>
<feature type="compositionally biased region" description="Pro residues" evidence="13">
    <location>
        <begin position="332"/>
        <end position="347"/>
    </location>
</feature>
<keyword evidence="6" id="KW-0507">mRNA processing</keyword>
<keyword evidence="12" id="KW-0539">Nucleus</keyword>
<keyword evidence="7" id="KW-0479">Metal-binding</keyword>
<name>A0A8H3I7V5_9LECA</name>
<evidence type="ECO:0000256" key="4">
    <source>
        <dbReference type="ARBA" id="ARBA00004123"/>
    </source>
</evidence>
<comment type="cofactor">
    <cofactor evidence="3">
        <name>Fe(2+)</name>
        <dbReference type="ChEBI" id="CHEBI:29033"/>
    </cofactor>
</comment>
<feature type="domain" description="Lariat debranching enzyme C-terminal" evidence="14">
    <location>
        <begin position="344"/>
        <end position="487"/>
    </location>
</feature>
<protein>
    <recommendedName>
        <fullName evidence="14">Lariat debranching enzyme C-terminal domain-containing protein</fullName>
    </recommendedName>
</protein>
<keyword evidence="16" id="KW-1185">Reference proteome</keyword>
<accession>A0A8H3I7V5</accession>
<dbReference type="SMART" id="SM01124">
    <property type="entry name" value="DBR1"/>
    <property type="match status" value="1"/>
</dbReference>
<gene>
    <name evidence="15" type="ORF">ALECFALPRED_006787</name>
</gene>
<evidence type="ECO:0000256" key="6">
    <source>
        <dbReference type="ARBA" id="ARBA00022664"/>
    </source>
</evidence>
<dbReference type="Pfam" id="PF05011">
    <property type="entry name" value="DBR1"/>
    <property type="match status" value="1"/>
</dbReference>
<dbReference type="GO" id="GO:0046872">
    <property type="term" value="F:metal ion binding"/>
    <property type="evidence" value="ECO:0007669"/>
    <property type="project" value="UniProtKB-KW"/>
</dbReference>
<evidence type="ECO:0000256" key="13">
    <source>
        <dbReference type="SAM" id="MobiDB-lite"/>
    </source>
</evidence>
<comment type="caution">
    <text evidence="15">The sequence shown here is derived from an EMBL/GenBank/DDBJ whole genome shotgun (WGS) entry which is preliminary data.</text>
</comment>
<dbReference type="InterPro" id="IPR004843">
    <property type="entry name" value="Calcineurin-like_PHP"/>
</dbReference>